<gene>
    <name evidence="2" type="ORF">GCM10023191_015230</name>
</gene>
<keyword evidence="3" id="KW-1185">Reference proteome</keyword>
<evidence type="ECO:0000313" key="3">
    <source>
        <dbReference type="Proteomes" id="UP001500503"/>
    </source>
</evidence>
<sequence length="130" mass="14189">MFVGLNEELLSRGVVLTALRGLGPYACACWVAVLFGLQHLINLWWGQPLDDTLVQIVDAGAFGFVLASLRLRGVSLWWLVPTHAFVDYVSIMSPGAPPGWQQVAVVLAEVGYGVWNLSRLSRTAPRTVTP</sequence>
<dbReference type="RefSeq" id="WP_345459122.1">
    <property type="nucleotide sequence ID" value="NZ_BAABHF010000012.1"/>
</dbReference>
<feature type="domain" description="CAAX prenyl protease 2/Lysostaphin resistance protein A-like" evidence="1">
    <location>
        <begin position="2"/>
        <end position="88"/>
    </location>
</feature>
<proteinExistence type="predicted"/>
<name>A0ABP8PJF8_9ACTN</name>
<evidence type="ECO:0000313" key="2">
    <source>
        <dbReference type="EMBL" id="GAA4487421.1"/>
    </source>
</evidence>
<evidence type="ECO:0000259" key="1">
    <source>
        <dbReference type="Pfam" id="PF02517"/>
    </source>
</evidence>
<comment type="caution">
    <text evidence="2">The sequence shown here is derived from an EMBL/GenBank/DDBJ whole genome shotgun (WGS) entry which is preliminary data.</text>
</comment>
<organism evidence="2 3">
    <name type="scientific">Actinoallomurus oryzae</name>
    <dbReference type="NCBI Taxonomy" id="502180"/>
    <lineage>
        <taxon>Bacteria</taxon>
        <taxon>Bacillati</taxon>
        <taxon>Actinomycetota</taxon>
        <taxon>Actinomycetes</taxon>
        <taxon>Streptosporangiales</taxon>
        <taxon>Thermomonosporaceae</taxon>
        <taxon>Actinoallomurus</taxon>
    </lineage>
</organism>
<dbReference type="EMBL" id="BAABHF010000012">
    <property type="protein sequence ID" value="GAA4487421.1"/>
    <property type="molecule type" value="Genomic_DNA"/>
</dbReference>
<reference evidence="3" key="1">
    <citation type="journal article" date="2019" name="Int. J. Syst. Evol. Microbiol.">
        <title>The Global Catalogue of Microorganisms (GCM) 10K type strain sequencing project: providing services to taxonomists for standard genome sequencing and annotation.</title>
        <authorList>
            <consortium name="The Broad Institute Genomics Platform"/>
            <consortium name="The Broad Institute Genome Sequencing Center for Infectious Disease"/>
            <person name="Wu L."/>
            <person name="Ma J."/>
        </authorList>
    </citation>
    <scope>NUCLEOTIDE SEQUENCE [LARGE SCALE GENOMIC DNA]</scope>
    <source>
        <strain evidence="3">JCM 17933</strain>
    </source>
</reference>
<dbReference type="InterPro" id="IPR003675">
    <property type="entry name" value="Rce1/LyrA-like_dom"/>
</dbReference>
<accession>A0ABP8PJF8</accession>
<protein>
    <recommendedName>
        <fullName evidence="1">CAAX prenyl protease 2/Lysostaphin resistance protein A-like domain-containing protein</fullName>
    </recommendedName>
</protein>
<dbReference type="Proteomes" id="UP001500503">
    <property type="component" value="Unassembled WGS sequence"/>
</dbReference>
<dbReference type="Pfam" id="PF02517">
    <property type="entry name" value="Rce1-like"/>
    <property type="match status" value="1"/>
</dbReference>